<reference evidence="1" key="1">
    <citation type="submission" date="2009-10" db="EMBL/GenBank/DDBJ databases">
        <title>Diversity of trophic interactions inside an arsenic-rich microbial ecosystem.</title>
        <authorList>
            <person name="Bertin P.N."/>
            <person name="Heinrich-Salmeron A."/>
            <person name="Pelletier E."/>
            <person name="Goulhen-Chollet F."/>
            <person name="Arsene-Ploetze F."/>
            <person name="Gallien S."/>
            <person name="Calteau A."/>
            <person name="Vallenet D."/>
            <person name="Casiot C."/>
            <person name="Chane-Woon-Ming B."/>
            <person name="Giloteaux L."/>
            <person name="Barakat M."/>
            <person name="Bonnefoy V."/>
            <person name="Bruneel O."/>
            <person name="Chandler M."/>
            <person name="Cleiss J."/>
            <person name="Duran R."/>
            <person name="Elbaz-Poulichet F."/>
            <person name="Fonknechten N."/>
            <person name="Lauga B."/>
            <person name="Mornico D."/>
            <person name="Ortet P."/>
            <person name="Schaeffer C."/>
            <person name="Siguier P."/>
            <person name="Alexander Thil Smith A."/>
            <person name="Van Dorsselaer A."/>
            <person name="Weissenbach J."/>
            <person name="Medigue C."/>
            <person name="Le Paslier D."/>
        </authorList>
    </citation>
    <scope>NUCLEOTIDE SEQUENCE</scope>
</reference>
<protein>
    <submittedName>
        <fullName evidence="1">Uncharacterized protein</fullName>
    </submittedName>
</protein>
<dbReference type="EMBL" id="CABM01000053">
    <property type="protein sequence ID" value="CBH98438.1"/>
    <property type="molecule type" value="Genomic_DNA"/>
</dbReference>
<proteinExistence type="predicted"/>
<sequence>MSLRALPTQARCRMQAAHVYLCLSCNNSEGDEAAEVYGMVFPVSSLFNVPSLDLLPVKVSEAAEQQPLSDLRNTDLCMFECVLSHQQIQRMVPRFARP</sequence>
<name>E6PU31_9ZZZZ</name>
<evidence type="ECO:0000313" key="1">
    <source>
        <dbReference type="EMBL" id="CBH98438.1"/>
    </source>
</evidence>
<accession>E6PU31</accession>
<organism evidence="1">
    <name type="scientific">mine drainage metagenome</name>
    <dbReference type="NCBI Taxonomy" id="410659"/>
    <lineage>
        <taxon>unclassified sequences</taxon>
        <taxon>metagenomes</taxon>
        <taxon>ecological metagenomes</taxon>
    </lineage>
</organism>
<comment type="caution">
    <text evidence="1">The sequence shown here is derived from an EMBL/GenBank/DDBJ whole genome shotgun (WGS) entry which is preliminary data.</text>
</comment>
<dbReference type="AlphaFoldDB" id="E6PU31"/>
<gene>
    <name evidence="1" type="ORF">CARN2_3916</name>
</gene>